<evidence type="ECO:0000313" key="5">
    <source>
        <dbReference type="Proteomes" id="UP000430670"/>
    </source>
</evidence>
<keyword evidence="1" id="KW-0808">Transferase</keyword>
<dbReference type="OrthoDB" id="2382360at2"/>
<accession>A0A6I3SGG8</accession>
<gene>
    <name evidence="4" type="ORF">GJ688_02830</name>
</gene>
<dbReference type="InterPro" id="IPR009288">
    <property type="entry name" value="AIG2-like_dom"/>
</dbReference>
<comment type="caution">
    <text evidence="4">The sequence shown here is derived from an EMBL/GenBank/DDBJ whole genome shotgun (WGS) entry which is preliminary data.</text>
</comment>
<keyword evidence="5" id="KW-1185">Reference proteome</keyword>
<dbReference type="InterPro" id="IPR012190">
    <property type="entry name" value="UCP036698"/>
</dbReference>
<proteinExistence type="predicted"/>
<organism evidence="4 5">
    <name type="scientific">Heliobacterium mobile</name>
    <name type="common">Heliobacillus mobilis</name>
    <dbReference type="NCBI Taxonomy" id="28064"/>
    <lineage>
        <taxon>Bacteria</taxon>
        <taxon>Bacillati</taxon>
        <taxon>Bacillota</taxon>
        <taxon>Clostridia</taxon>
        <taxon>Eubacteriales</taxon>
        <taxon>Heliobacteriaceae</taxon>
        <taxon>Heliobacterium</taxon>
    </lineage>
</organism>
<dbReference type="RefSeq" id="WP_155475028.1">
    <property type="nucleotide sequence ID" value="NZ_WNKU01000002.1"/>
</dbReference>
<dbReference type="InterPro" id="IPR036568">
    <property type="entry name" value="GGCT-like_sf"/>
</dbReference>
<dbReference type="PANTHER" id="PTHR31544">
    <property type="entry name" value="AIG2-LIKE PROTEIN D"/>
    <property type="match status" value="1"/>
</dbReference>
<sequence>MDHALFVYGTLMDRETMEGLLDHSAGEPLPALLTGYKRYPSSYGYPFILPVQEAIVKGTLWSGLTDDDLQRIDEYEGLFDDVPMYYREKVTIRIDDQPSEAWVYIGNREVFADDISDPSKQVGSSERKECLFTVEPLPNIENLSNLNPFLQAEIASEPIAEETLTAHPDLYKLVDFLNSTLSERSLRFGLRENGDTMTISVFEI</sequence>
<dbReference type="Pfam" id="PF14084">
    <property type="entry name" value="DUF4264"/>
    <property type="match status" value="1"/>
</dbReference>
<dbReference type="InterPro" id="IPR013024">
    <property type="entry name" value="GGCT-like"/>
</dbReference>
<dbReference type="Gene3D" id="3.10.490.10">
    <property type="entry name" value="Gamma-glutamyl cyclotransferase-like"/>
    <property type="match status" value="1"/>
</dbReference>
<dbReference type="GO" id="GO:0016740">
    <property type="term" value="F:transferase activity"/>
    <property type="evidence" value="ECO:0007669"/>
    <property type="project" value="UniProtKB-KW"/>
</dbReference>
<evidence type="ECO:0000259" key="3">
    <source>
        <dbReference type="Pfam" id="PF06094"/>
    </source>
</evidence>
<dbReference type="Proteomes" id="UP000430670">
    <property type="component" value="Unassembled WGS sequence"/>
</dbReference>
<dbReference type="Pfam" id="PF06094">
    <property type="entry name" value="GGACT"/>
    <property type="match status" value="1"/>
</dbReference>
<dbReference type="InterPro" id="IPR045038">
    <property type="entry name" value="AIG2-like"/>
</dbReference>
<feature type="domain" description="Gamma-glutamylcyclotransferase AIG2-like" evidence="3">
    <location>
        <begin position="5"/>
        <end position="108"/>
    </location>
</feature>
<evidence type="ECO:0000256" key="1">
    <source>
        <dbReference type="ARBA" id="ARBA00022679"/>
    </source>
</evidence>
<dbReference type="EMBL" id="WNKU01000002">
    <property type="protein sequence ID" value="MTV47917.1"/>
    <property type="molecule type" value="Genomic_DNA"/>
</dbReference>
<protein>
    <recommendedName>
        <fullName evidence="2">Putative gamma-glutamylcyclotransferase</fullName>
    </recommendedName>
</protein>
<evidence type="ECO:0000256" key="2">
    <source>
        <dbReference type="ARBA" id="ARBA00030602"/>
    </source>
</evidence>
<evidence type="ECO:0000313" key="4">
    <source>
        <dbReference type="EMBL" id="MTV47917.1"/>
    </source>
</evidence>
<reference evidence="4 5" key="1">
    <citation type="submission" date="2019-11" db="EMBL/GenBank/DDBJ databases">
        <title>Whole-genome sequence of a the green, strictly anaerobic photosynthetic bacterium Heliobacillus mobilis DSM 6151.</title>
        <authorList>
            <person name="Kyndt J.A."/>
            <person name="Meyer T.E."/>
        </authorList>
    </citation>
    <scope>NUCLEOTIDE SEQUENCE [LARGE SCALE GENOMIC DNA]</scope>
    <source>
        <strain evidence="4 5">DSM 6151</strain>
    </source>
</reference>
<dbReference type="CDD" id="cd06661">
    <property type="entry name" value="GGCT_like"/>
    <property type="match status" value="1"/>
</dbReference>
<name>A0A6I3SGG8_HELMO</name>
<dbReference type="PANTHER" id="PTHR31544:SF2">
    <property type="entry name" value="AIG2-LIKE PROTEIN D"/>
    <property type="match status" value="1"/>
</dbReference>
<dbReference type="SUPFAM" id="SSF110857">
    <property type="entry name" value="Gamma-glutamyl cyclotransferase-like"/>
    <property type="match status" value="1"/>
</dbReference>
<dbReference type="AlphaFoldDB" id="A0A6I3SGG8"/>